<feature type="region of interest" description="Disordered" evidence="1">
    <location>
        <begin position="1"/>
        <end position="260"/>
    </location>
</feature>
<evidence type="ECO:0000313" key="2">
    <source>
        <dbReference type="EMBL" id="MDG9698836.1"/>
    </source>
</evidence>
<protein>
    <submittedName>
        <fullName evidence="2">Uncharacterized protein</fullName>
    </submittedName>
</protein>
<feature type="compositionally biased region" description="Basic and acidic residues" evidence="1">
    <location>
        <begin position="87"/>
        <end position="100"/>
    </location>
</feature>
<proteinExistence type="predicted"/>
<keyword evidence="3" id="KW-1185">Reference proteome</keyword>
<feature type="compositionally biased region" description="Basic and acidic residues" evidence="1">
    <location>
        <begin position="248"/>
        <end position="258"/>
    </location>
</feature>
<comment type="caution">
    <text evidence="2">The sequence shown here is derived from an EMBL/GenBank/DDBJ whole genome shotgun (WGS) entry which is preliminary data.</text>
</comment>
<feature type="compositionally biased region" description="Low complexity" evidence="1">
    <location>
        <begin position="190"/>
        <end position="206"/>
    </location>
</feature>
<organism evidence="2 3">
    <name type="scientific">Ottowia cancrivicina</name>
    <dbReference type="NCBI Taxonomy" id="3040346"/>
    <lineage>
        <taxon>Bacteria</taxon>
        <taxon>Pseudomonadati</taxon>
        <taxon>Pseudomonadota</taxon>
        <taxon>Betaproteobacteria</taxon>
        <taxon>Burkholderiales</taxon>
        <taxon>Comamonadaceae</taxon>
        <taxon>Ottowia</taxon>
    </lineage>
</organism>
<accession>A0AAW6RJQ1</accession>
<feature type="compositionally biased region" description="Pro residues" evidence="1">
    <location>
        <begin position="171"/>
        <end position="189"/>
    </location>
</feature>
<evidence type="ECO:0000313" key="3">
    <source>
        <dbReference type="Proteomes" id="UP001237156"/>
    </source>
</evidence>
<feature type="compositionally biased region" description="Low complexity" evidence="1">
    <location>
        <begin position="58"/>
        <end position="72"/>
    </location>
</feature>
<sequence length="582" mass="64216">MRIRPHPVPPPAPASQPASSAPPPPVPPAALGHAASNLLAQLPLPPNIALQQRRHAQQEPGQQQPHGQPQEQSGNRQPAQSPVPTSRRKDDCDDRQHDSCDCECPANRPNEPGYQRPRPGDPNQIIPPRPIGVPIVPGTDPNAPPEGDVWTNDGTPTMPPVTVEDQYDPPRWSPPPLYREPFDAYPPPSWGGISSPGAPGSDGPSDNPAPTPSPAPAAPASPFVPQPDDQPVAPPAYGVVTFDSEGEPLQRDNRDPQRPDTLIPEHLQAIHQQVVRELLAAQAREDSLPSDGDITYAAGPRALRNAYQVSPVINQGWSTALNAAADPLGILGNLPALYGDLNRLDRLNAERAIENMRQQMRDQGVPNVPNDYVLSWVRGGNTVRNYRATVEQLEGIYTAFLQDRRLRRTWGDDYRNIRIGNQRLTPLQFERRISTLQQRITNESYEQALELESQHQLERKPGISLNVAIGNYIDNAVRDALRNELRNMGINEHPHSQIAAVNRRLTSPETSQYGIPDVRLGRNLYMDTTIAFKNPLTPQLRVWHSIYEGHYMIIRPEALGGSYAVPPRNINKLPLAPKGTMP</sequence>
<dbReference type="EMBL" id="JARVII010000004">
    <property type="protein sequence ID" value="MDG9698836.1"/>
    <property type="molecule type" value="Genomic_DNA"/>
</dbReference>
<feature type="compositionally biased region" description="Polar residues" evidence="1">
    <location>
        <begin position="73"/>
        <end position="84"/>
    </location>
</feature>
<reference evidence="2 3" key="1">
    <citation type="submission" date="2023-04" db="EMBL/GenBank/DDBJ databases">
        <title>Ottowia paracancer sp. nov., isolated from human stomach.</title>
        <authorList>
            <person name="Song Y."/>
        </authorList>
    </citation>
    <scope>NUCLEOTIDE SEQUENCE [LARGE SCALE GENOMIC DNA]</scope>
    <source>
        <strain evidence="2 3">10c7w1</strain>
    </source>
</reference>
<gene>
    <name evidence="2" type="ORF">QB898_03720</name>
</gene>
<feature type="compositionally biased region" description="Pro residues" evidence="1">
    <location>
        <begin position="207"/>
        <end position="225"/>
    </location>
</feature>
<feature type="compositionally biased region" description="Pro residues" evidence="1">
    <location>
        <begin position="1"/>
        <end position="28"/>
    </location>
</feature>
<name>A0AAW6RJQ1_9BURK</name>
<dbReference type="RefSeq" id="WP_279523842.1">
    <property type="nucleotide sequence ID" value="NZ_JARVII010000004.1"/>
</dbReference>
<dbReference type="Proteomes" id="UP001237156">
    <property type="component" value="Unassembled WGS sequence"/>
</dbReference>
<evidence type="ECO:0000256" key="1">
    <source>
        <dbReference type="SAM" id="MobiDB-lite"/>
    </source>
</evidence>
<dbReference type="AlphaFoldDB" id="A0AAW6RJQ1"/>